<sequence>MNLTHPTDFAAPQHLRRVVVTGAAGFIGSHLSRALLEAGTTVIGVDRRDPQRDPLAAANLSELTPFPNFVPLTADLMTCPMDPVLLDADAVFHLAALPGVRPSWGPRFDAYVAANILSMQRIMAAASRLHIHRVVLASSSSVYGATDGTPSRETDRTGPLSPYAVTKLAAEQLCLAHAARPDSSTSVIALRYFTVYGPRQRPDMLIHRVLTSALGQTSLHLFGSGRQQRDFTYVDDVVRATIAAAMAPVANTVINVGGGTSTSLADVLDIARQLIGRQVPVTRSAAAAGDVPATLADITQARHLLAWKPEVSLADGMEQQLRYLKESG</sequence>
<dbReference type="PANTHER" id="PTHR43245:SF13">
    <property type="entry name" value="UDP-D-APIOSE_UDP-D-XYLOSE SYNTHASE 2"/>
    <property type="match status" value="1"/>
</dbReference>
<evidence type="ECO:0000313" key="3">
    <source>
        <dbReference type="Proteomes" id="UP001602058"/>
    </source>
</evidence>
<accession>A0ABW6UKY3</accession>
<dbReference type="InterPro" id="IPR050177">
    <property type="entry name" value="Lipid_A_modif_metabolic_enz"/>
</dbReference>
<dbReference type="Gene3D" id="3.40.50.720">
    <property type="entry name" value="NAD(P)-binding Rossmann-like Domain"/>
    <property type="match status" value="1"/>
</dbReference>
<keyword evidence="3" id="KW-1185">Reference proteome</keyword>
<dbReference type="PANTHER" id="PTHR43245">
    <property type="entry name" value="BIFUNCTIONAL POLYMYXIN RESISTANCE PROTEIN ARNA"/>
    <property type="match status" value="1"/>
</dbReference>
<dbReference type="InterPro" id="IPR036291">
    <property type="entry name" value="NAD(P)-bd_dom_sf"/>
</dbReference>
<gene>
    <name evidence="2" type="ORF">ACFY1D_22060</name>
</gene>
<feature type="domain" description="NAD-dependent epimerase/dehydratase" evidence="1">
    <location>
        <begin position="18"/>
        <end position="257"/>
    </location>
</feature>
<reference evidence="2 3" key="1">
    <citation type="submission" date="2024-10" db="EMBL/GenBank/DDBJ databases">
        <title>The Natural Products Discovery Center: Release of the First 8490 Sequenced Strains for Exploring Actinobacteria Biosynthetic Diversity.</title>
        <authorList>
            <person name="Kalkreuter E."/>
            <person name="Kautsar S.A."/>
            <person name="Yang D."/>
            <person name="Bader C.D."/>
            <person name="Teijaro C.N."/>
            <person name="Fluegel L."/>
            <person name="Davis C.M."/>
            <person name="Simpson J.R."/>
            <person name="Lauterbach L."/>
            <person name="Steele A.D."/>
            <person name="Gui C."/>
            <person name="Meng S."/>
            <person name="Li G."/>
            <person name="Viehrig K."/>
            <person name="Ye F."/>
            <person name="Su P."/>
            <person name="Kiefer A.F."/>
            <person name="Nichols A."/>
            <person name="Cepeda A.J."/>
            <person name="Yan W."/>
            <person name="Fan B."/>
            <person name="Jiang Y."/>
            <person name="Adhikari A."/>
            <person name="Zheng C.-J."/>
            <person name="Schuster L."/>
            <person name="Cowan T.M."/>
            <person name="Smanski M.J."/>
            <person name="Chevrette M.G."/>
            <person name="De Carvalho L.P.S."/>
            <person name="Shen B."/>
        </authorList>
    </citation>
    <scope>NUCLEOTIDE SEQUENCE [LARGE SCALE GENOMIC DNA]</scope>
    <source>
        <strain evidence="2 3">NPDC001390</strain>
    </source>
</reference>
<evidence type="ECO:0000259" key="1">
    <source>
        <dbReference type="Pfam" id="PF01370"/>
    </source>
</evidence>
<protein>
    <submittedName>
        <fullName evidence="2">NAD-dependent epimerase/dehydratase family protein</fullName>
    </submittedName>
</protein>
<proteinExistence type="predicted"/>
<dbReference type="InterPro" id="IPR001509">
    <property type="entry name" value="Epimerase_deHydtase"/>
</dbReference>
<name>A0ABW6UKY3_9ACTN</name>
<evidence type="ECO:0000313" key="2">
    <source>
        <dbReference type="EMBL" id="MFF4524078.1"/>
    </source>
</evidence>
<dbReference type="EMBL" id="JBIAWJ010000011">
    <property type="protein sequence ID" value="MFF4524078.1"/>
    <property type="molecule type" value="Genomic_DNA"/>
</dbReference>
<dbReference type="SUPFAM" id="SSF51735">
    <property type="entry name" value="NAD(P)-binding Rossmann-fold domains"/>
    <property type="match status" value="1"/>
</dbReference>
<comment type="caution">
    <text evidence="2">The sequence shown here is derived from an EMBL/GenBank/DDBJ whole genome shotgun (WGS) entry which is preliminary data.</text>
</comment>
<organism evidence="2 3">
    <name type="scientific">Streptomyces bluensis</name>
    <dbReference type="NCBI Taxonomy" id="33897"/>
    <lineage>
        <taxon>Bacteria</taxon>
        <taxon>Bacillati</taxon>
        <taxon>Actinomycetota</taxon>
        <taxon>Actinomycetes</taxon>
        <taxon>Kitasatosporales</taxon>
        <taxon>Streptomycetaceae</taxon>
        <taxon>Streptomyces</taxon>
    </lineage>
</organism>
<dbReference type="PRINTS" id="PR01713">
    <property type="entry name" value="NUCEPIMERASE"/>
</dbReference>
<dbReference type="RefSeq" id="WP_350951453.1">
    <property type="nucleotide sequence ID" value="NZ_JBEOYX010000002.1"/>
</dbReference>
<dbReference type="Pfam" id="PF01370">
    <property type="entry name" value="Epimerase"/>
    <property type="match status" value="1"/>
</dbReference>
<dbReference type="Proteomes" id="UP001602058">
    <property type="component" value="Unassembled WGS sequence"/>
</dbReference>